<proteinExistence type="predicted"/>
<comment type="caution">
    <text evidence="1">The sequence shown here is derived from an EMBL/GenBank/DDBJ whole genome shotgun (WGS) entry which is preliminary data.</text>
</comment>
<gene>
    <name evidence="1" type="ORF">OPT61_g2316</name>
</gene>
<dbReference type="Proteomes" id="UP001153331">
    <property type="component" value="Unassembled WGS sequence"/>
</dbReference>
<accession>A0ACC2ILZ2</accession>
<name>A0ACC2ILZ2_9PLEO</name>
<dbReference type="EMBL" id="JAPHNI010000104">
    <property type="protein sequence ID" value="KAJ8116210.1"/>
    <property type="molecule type" value="Genomic_DNA"/>
</dbReference>
<sequence>MSAHASSEAQGSLTNYVAYHDPRSGKDRIGHYNLDEKTIQPLCFKSGTPVANLYQVIEAGKSNITSSGPPFPSSEVSILPPLTSRDVLCVGKNYFDHAKEFNSSGFDSSDKVDVPSHPVIFTKRYTSIIADGDEIYPHPDFTSTADYEGEIGVIIGKAGFRIKEEDAMSHVFGYTIINDMTARERQRDHKQFYIGKSPDTFCPMGPIAVPASQLPKVLRVQTHVNGELRQDATTNDLIFSIPYLIKTMSEGQTLQPGCVLATGTPAGVGLGLKPPAYLKPGDTVAISVTGLGTLTNRIASASSSNPLATRPQASTLSYNNADLPLSQLTQINSKPLYYTHSGHSSGTPLVFVHGLGGNHTSFTPLIRALGLTYTHSIHLIDLEGHGASPTHPLSVLSISSFSEDVAGMFAHADIPEGDNVTIVAHSMGCLVALDFAIKHPKKVGQLILLNPPSLPFPAEGVEALRQRAELVRREGMLNIADKIAVSATGAQTQAKNAVAVNAVRLSLQSQDVEGYAKACSALADAAAVEWEKVGANVTIVTGSEDGVAPISACEEALSRLGGQGGLEVLDGVGHWTLFEDVEGVAKIVEKCLGRSSILSRT</sequence>
<keyword evidence="2" id="KW-1185">Reference proteome</keyword>
<evidence type="ECO:0000313" key="1">
    <source>
        <dbReference type="EMBL" id="KAJ8116210.1"/>
    </source>
</evidence>
<reference evidence="1" key="1">
    <citation type="submission" date="2022-11" db="EMBL/GenBank/DDBJ databases">
        <title>Genome Sequence of Boeremia exigua.</title>
        <authorList>
            <person name="Buettner E."/>
        </authorList>
    </citation>
    <scope>NUCLEOTIDE SEQUENCE</scope>
    <source>
        <strain evidence="1">CU02</strain>
    </source>
</reference>
<evidence type="ECO:0000313" key="2">
    <source>
        <dbReference type="Proteomes" id="UP001153331"/>
    </source>
</evidence>
<organism evidence="1 2">
    <name type="scientific">Boeremia exigua</name>
    <dbReference type="NCBI Taxonomy" id="749465"/>
    <lineage>
        <taxon>Eukaryota</taxon>
        <taxon>Fungi</taxon>
        <taxon>Dikarya</taxon>
        <taxon>Ascomycota</taxon>
        <taxon>Pezizomycotina</taxon>
        <taxon>Dothideomycetes</taxon>
        <taxon>Pleosporomycetidae</taxon>
        <taxon>Pleosporales</taxon>
        <taxon>Pleosporineae</taxon>
        <taxon>Didymellaceae</taxon>
        <taxon>Boeremia</taxon>
    </lineage>
</organism>
<protein>
    <submittedName>
        <fullName evidence="1">Uncharacterized protein</fullName>
    </submittedName>
</protein>